<feature type="domain" description="DUF7852" evidence="1">
    <location>
        <begin position="46"/>
        <end position="126"/>
    </location>
</feature>
<organism evidence="2 3">
    <name type="scientific">Pontibacillus halophilus JSM 076056 = DSM 19796</name>
    <dbReference type="NCBI Taxonomy" id="1385510"/>
    <lineage>
        <taxon>Bacteria</taxon>
        <taxon>Bacillati</taxon>
        <taxon>Bacillota</taxon>
        <taxon>Bacilli</taxon>
        <taxon>Bacillales</taxon>
        <taxon>Bacillaceae</taxon>
        <taxon>Pontibacillus</taxon>
    </lineage>
</organism>
<sequence>MSDNVRSNADGCHPVPSDQCLIEGKQQIPLSDDAVRPILSGGRPVIKVPHVLAETELQIVVEADVDFDDDPVEIKRVHKNVVLTQCKLVPVRFLPRSLNPRTRVATRAKLFVEGYIRKNIEYVSGLCESNLKDRVVKIPFHGFAEIDRDEFITFPLFGVTTDGRSDFINPKNGEFPRQDKYFFENSVYYNEQPYCELVNANFYELDFSPTLTAIDEQYSTLREKIVLDLTLKVLQLRQVRVEALRGFGLPGGPFEDDEDGEIL</sequence>
<accession>A0A0A5I9A9</accession>
<comment type="caution">
    <text evidence="2">The sequence shown here is derived from an EMBL/GenBank/DDBJ whole genome shotgun (WGS) entry which is preliminary data.</text>
</comment>
<dbReference type="EMBL" id="AVPE01000006">
    <property type="protein sequence ID" value="KGX92422.1"/>
    <property type="molecule type" value="Genomic_DNA"/>
</dbReference>
<keyword evidence="3" id="KW-1185">Reference proteome</keyword>
<dbReference type="InterPro" id="IPR057174">
    <property type="entry name" value="DUF7852"/>
</dbReference>
<protein>
    <submittedName>
        <fullName evidence="2">Uracil permease</fullName>
    </submittedName>
</protein>
<dbReference type="AlphaFoldDB" id="A0A0A5I9A9"/>
<evidence type="ECO:0000313" key="3">
    <source>
        <dbReference type="Proteomes" id="UP000030528"/>
    </source>
</evidence>
<gene>
    <name evidence="2" type="ORF">N781_16955</name>
</gene>
<dbReference type="Proteomes" id="UP000030528">
    <property type="component" value="Unassembled WGS sequence"/>
</dbReference>
<reference evidence="2 3" key="1">
    <citation type="submission" date="2013-08" db="EMBL/GenBank/DDBJ databases">
        <authorList>
            <person name="Huang J."/>
            <person name="Wang G."/>
        </authorList>
    </citation>
    <scope>NUCLEOTIDE SEQUENCE [LARGE SCALE GENOMIC DNA]</scope>
    <source>
        <strain evidence="2 3">JSM 076056</strain>
    </source>
</reference>
<dbReference type="NCBIfam" id="NF045794">
    <property type="entry name" value="CsxC_fam"/>
    <property type="match status" value="1"/>
</dbReference>
<evidence type="ECO:0000259" key="1">
    <source>
        <dbReference type="Pfam" id="PF25250"/>
    </source>
</evidence>
<feature type="domain" description="DUF7852" evidence="1">
    <location>
        <begin position="129"/>
        <end position="207"/>
    </location>
</feature>
<proteinExistence type="predicted"/>
<dbReference type="STRING" id="1385510.GCA_000425205_02042"/>
<dbReference type="eggNOG" id="ENOG502ZBY7">
    <property type="taxonomic scope" value="Bacteria"/>
</dbReference>
<name>A0A0A5I9A9_9BACI</name>
<dbReference type="RefSeq" id="WP_051239818.1">
    <property type="nucleotide sequence ID" value="NZ_AULI01000008.1"/>
</dbReference>
<dbReference type="Pfam" id="PF25250">
    <property type="entry name" value="DUF7852"/>
    <property type="match status" value="2"/>
</dbReference>
<dbReference type="InterPro" id="IPR054845">
    <property type="entry name" value="Exosporium_prot_C"/>
</dbReference>
<evidence type="ECO:0000313" key="2">
    <source>
        <dbReference type="EMBL" id="KGX92422.1"/>
    </source>
</evidence>